<reference evidence="3 4" key="1">
    <citation type="submission" date="2018-11" db="EMBL/GenBank/DDBJ databases">
        <title>Lysobacter cryohumiis sp. nov., isolated from soil in the Tianshan Mountains, Xinjiang, China.</title>
        <authorList>
            <person name="Luo Y."/>
            <person name="Sheng H."/>
        </authorList>
    </citation>
    <scope>NUCLEOTIDE SEQUENCE [LARGE SCALE GENOMIC DNA]</scope>
    <source>
        <strain evidence="3 4">ZS60</strain>
    </source>
</reference>
<proteinExistence type="predicted"/>
<feature type="signal peptide" evidence="1">
    <location>
        <begin position="1"/>
        <end position="21"/>
    </location>
</feature>
<dbReference type="EMBL" id="RIBS01000011">
    <property type="protein sequence ID" value="RNF81900.1"/>
    <property type="molecule type" value="Genomic_DNA"/>
</dbReference>
<comment type="caution">
    <text evidence="3">The sequence shown here is derived from an EMBL/GenBank/DDBJ whole genome shotgun (WGS) entry which is preliminary data.</text>
</comment>
<evidence type="ECO:0000313" key="4">
    <source>
        <dbReference type="Proteomes" id="UP000267049"/>
    </source>
</evidence>
<name>A0A3M8SSR2_9GAMM</name>
<protein>
    <submittedName>
        <fullName evidence="3">DUF2846 domain-containing protein</fullName>
    </submittedName>
</protein>
<dbReference type="AlphaFoldDB" id="A0A3M8SSR2"/>
<feature type="domain" description="DUF2846" evidence="2">
    <location>
        <begin position="64"/>
        <end position="136"/>
    </location>
</feature>
<keyword evidence="1" id="KW-0732">Signal</keyword>
<dbReference type="OrthoDB" id="7428674at2"/>
<sequence length="163" mass="16791">MRKLICRSTLMLALLPAAAFAQDAATTTATASTTEAAAPAVDAMPAAPTEAAAAFNPLIGAPPAGKGLVVFFRPSKMVGAAMGIKITEGETELGKLRNGKYLVLETAPGAHVFGDDLNLEVESGETYYVQASMSMGVMSGRKNLAPSDQATFDGLAGKLKKDN</sequence>
<evidence type="ECO:0000256" key="1">
    <source>
        <dbReference type="SAM" id="SignalP"/>
    </source>
</evidence>
<accession>A0A3M8SSR2</accession>
<keyword evidence="4" id="KW-1185">Reference proteome</keyword>
<dbReference type="Proteomes" id="UP000267049">
    <property type="component" value="Unassembled WGS sequence"/>
</dbReference>
<evidence type="ECO:0000313" key="3">
    <source>
        <dbReference type="EMBL" id="RNF81900.1"/>
    </source>
</evidence>
<dbReference type="InterPro" id="IPR022548">
    <property type="entry name" value="DUF2846"/>
</dbReference>
<organism evidence="3 4">
    <name type="scientific">Montanilutibacter psychrotolerans</name>
    <dbReference type="NCBI Taxonomy" id="1327343"/>
    <lineage>
        <taxon>Bacteria</taxon>
        <taxon>Pseudomonadati</taxon>
        <taxon>Pseudomonadota</taxon>
        <taxon>Gammaproteobacteria</taxon>
        <taxon>Lysobacterales</taxon>
        <taxon>Lysobacteraceae</taxon>
        <taxon>Montanilutibacter</taxon>
    </lineage>
</organism>
<feature type="chain" id="PRO_5018251845" evidence="1">
    <location>
        <begin position="22"/>
        <end position="163"/>
    </location>
</feature>
<evidence type="ECO:0000259" key="2">
    <source>
        <dbReference type="Pfam" id="PF11008"/>
    </source>
</evidence>
<dbReference type="RefSeq" id="WP_123089109.1">
    <property type="nucleotide sequence ID" value="NZ_RIBS01000011.1"/>
</dbReference>
<gene>
    <name evidence="3" type="ORF">EER27_15800</name>
</gene>
<dbReference type="Pfam" id="PF11008">
    <property type="entry name" value="DUF2846"/>
    <property type="match status" value="1"/>
</dbReference>